<feature type="non-terminal residue" evidence="3">
    <location>
        <position position="1"/>
    </location>
</feature>
<evidence type="ECO:0000313" key="4">
    <source>
        <dbReference type="Proteomes" id="UP000596742"/>
    </source>
</evidence>
<accession>A0A8B6D093</accession>
<proteinExistence type="predicted"/>
<comment type="caution">
    <text evidence="3">The sequence shown here is derived from an EMBL/GenBank/DDBJ whole genome shotgun (WGS) entry which is preliminary data.</text>
</comment>
<protein>
    <recommendedName>
        <fullName evidence="2">ZP domain-containing protein</fullName>
    </recommendedName>
</protein>
<dbReference type="InterPro" id="IPR042235">
    <property type="entry name" value="ZP-C_dom"/>
</dbReference>
<feature type="compositionally biased region" description="Low complexity" evidence="1">
    <location>
        <begin position="24"/>
        <end position="36"/>
    </location>
</feature>
<keyword evidence="4" id="KW-1185">Reference proteome</keyword>
<dbReference type="OrthoDB" id="6186506at2759"/>
<dbReference type="EMBL" id="UYJE01002540">
    <property type="protein sequence ID" value="VDI11710.1"/>
    <property type="molecule type" value="Genomic_DNA"/>
</dbReference>
<dbReference type="AlphaFoldDB" id="A0A8B6D093"/>
<sequence length="304" mass="34070">IDRIVVFRAYDSLIDGTVAPPTPQTISQTPTLQLSTPKHDTPVVTTSAVNATASQNPHSGTGKRKRRGVSTPSYGQRYHYFSLQCNAIPKGVVDHVIGHVGVKNVAPLPNVFNSIGTVEMRFKSEEASKDNKKDINDLPDISTVYLGDKFYMYLKYIGQQDYSIFPQHCTAYGDGERAVVEKDTRKQKVDLWNYNDCVSELSKSLHLMHAFKNLTDRIVYAEMFGFHFNIDADITIECDVKICTKYSTDPTCKPTDCTNKDWKISKRSTREEDSRVTVKGKLHVLEHQTGKSSSGTSTLLQLNP</sequence>
<organism evidence="3 4">
    <name type="scientific">Mytilus galloprovincialis</name>
    <name type="common">Mediterranean mussel</name>
    <dbReference type="NCBI Taxonomy" id="29158"/>
    <lineage>
        <taxon>Eukaryota</taxon>
        <taxon>Metazoa</taxon>
        <taxon>Spiralia</taxon>
        <taxon>Lophotrochozoa</taxon>
        <taxon>Mollusca</taxon>
        <taxon>Bivalvia</taxon>
        <taxon>Autobranchia</taxon>
        <taxon>Pteriomorphia</taxon>
        <taxon>Mytilida</taxon>
        <taxon>Mytiloidea</taxon>
        <taxon>Mytilidae</taxon>
        <taxon>Mytilinae</taxon>
        <taxon>Mytilus</taxon>
    </lineage>
</organism>
<dbReference type="InterPro" id="IPR001507">
    <property type="entry name" value="ZP_dom"/>
</dbReference>
<evidence type="ECO:0000256" key="1">
    <source>
        <dbReference type="SAM" id="MobiDB-lite"/>
    </source>
</evidence>
<feature type="region of interest" description="Disordered" evidence="1">
    <location>
        <begin position="20"/>
        <end position="39"/>
    </location>
</feature>
<dbReference type="Proteomes" id="UP000596742">
    <property type="component" value="Unassembled WGS sequence"/>
</dbReference>
<evidence type="ECO:0000313" key="3">
    <source>
        <dbReference type="EMBL" id="VDI11710.1"/>
    </source>
</evidence>
<dbReference type="PROSITE" id="PS51034">
    <property type="entry name" value="ZP_2"/>
    <property type="match status" value="1"/>
</dbReference>
<name>A0A8B6D093_MYTGA</name>
<reference evidence="3" key="1">
    <citation type="submission" date="2018-11" db="EMBL/GenBank/DDBJ databases">
        <authorList>
            <person name="Alioto T."/>
            <person name="Alioto T."/>
        </authorList>
    </citation>
    <scope>NUCLEOTIDE SEQUENCE</scope>
</reference>
<feature type="region of interest" description="Disordered" evidence="1">
    <location>
        <begin position="48"/>
        <end position="71"/>
    </location>
</feature>
<feature type="domain" description="ZP" evidence="2">
    <location>
        <begin position="1"/>
        <end position="259"/>
    </location>
</feature>
<dbReference type="Gene3D" id="2.60.40.4100">
    <property type="entry name" value="Zona pellucida, ZP-C domain"/>
    <property type="match status" value="1"/>
</dbReference>
<evidence type="ECO:0000259" key="2">
    <source>
        <dbReference type="PROSITE" id="PS51034"/>
    </source>
</evidence>
<gene>
    <name evidence="3" type="ORF">MGAL_10B077663</name>
</gene>
<feature type="compositionally biased region" description="Polar residues" evidence="1">
    <location>
        <begin position="48"/>
        <end position="59"/>
    </location>
</feature>